<evidence type="ECO:0000313" key="1">
    <source>
        <dbReference type="EMBL" id="MFD0726118.1"/>
    </source>
</evidence>
<sequence length="119" mass="13008">MNAVIANQSTINSETKQLHDNLIAQHQALSDRLSTVTSADDADAIVREMQEINFRVMISGGLLFKQTTAQIDDNLQSVIAAGTDLKTAIAQADKVRDIIKATSKYLGLVDKVLDRIKLL</sequence>
<evidence type="ECO:0000313" key="2">
    <source>
        <dbReference type="Proteomes" id="UP001597110"/>
    </source>
</evidence>
<keyword evidence="2" id="KW-1185">Reference proteome</keyword>
<protein>
    <recommendedName>
        <fullName evidence="3">Prefoldin subunit alpha</fullName>
    </recommendedName>
</protein>
<name>A0ABW2YE03_9GAMM</name>
<dbReference type="EMBL" id="JBHTIF010000001">
    <property type="protein sequence ID" value="MFD0726118.1"/>
    <property type="molecule type" value="Genomic_DNA"/>
</dbReference>
<dbReference type="RefSeq" id="WP_386823678.1">
    <property type="nucleotide sequence ID" value="NZ_JBHTIF010000001.1"/>
</dbReference>
<accession>A0ABW2YE03</accession>
<evidence type="ECO:0008006" key="3">
    <source>
        <dbReference type="Google" id="ProtNLM"/>
    </source>
</evidence>
<organism evidence="1 2">
    <name type="scientific">Lysobacter brunescens</name>
    <dbReference type="NCBI Taxonomy" id="262323"/>
    <lineage>
        <taxon>Bacteria</taxon>
        <taxon>Pseudomonadati</taxon>
        <taxon>Pseudomonadota</taxon>
        <taxon>Gammaproteobacteria</taxon>
        <taxon>Lysobacterales</taxon>
        <taxon>Lysobacteraceae</taxon>
        <taxon>Lysobacter</taxon>
    </lineage>
</organism>
<comment type="caution">
    <text evidence="1">The sequence shown here is derived from an EMBL/GenBank/DDBJ whole genome shotgun (WGS) entry which is preliminary data.</text>
</comment>
<dbReference type="Proteomes" id="UP001597110">
    <property type="component" value="Unassembled WGS sequence"/>
</dbReference>
<reference evidence="2" key="1">
    <citation type="journal article" date="2019" name="Int. J. Syst. Evol. Microbiol.">
        <title>The Global Catalogue of Microorganisms (GCM) 10K type strain sequencing project: providing services to taxonomists for standard genome sequencing and annotation.</title>
        <authorList>
            <consortium name="The Broad Institute Genomics Platform"/>
            <consortium name="The Broad Institute Genome Sequencing Center for Infectious Disease"/>
            <person name="Wu L."/>
            <person name="Ma J."/>
        </authorList>
    </citation>
    <scope>NUCLEOTIDE SEQUENCE [LARGE SCALE GENOMIC DNA]</scope>
    <source>
        <strain evidence="2">CCUG 55585</strain>
    </source>
</reference>
<proteinExistence type="predicted"/>
<gene>
    <name evidence="1" type="ORF">ACFQ0E_11000</name>
</gene>